<dbReference type="Proteomes" id="UP001295444">
    <property type="component" value="Chromosome 12"/>
</dbReference>
<feature type="region of interest" description="Disordered" evidence="1">
    <location>
        <begin position="15"/>
        <end position="46"/>
    </location>
</feature>
<evidence type="ECO:0000313" key="2">
    <source>
        <dbReference type="EMBL" id="CAH2325317.1"/>
    </source>
</evidence>
<reference evidence="2" key="1">
    <citation type="submission" date="2022-03" db="EMBL/GenBank/DDBJ databases">
        <authorList>
            <person name="Alioto T."/>
            <person name="Alioto T."/>
            <person name="Gomez Garrido J."/>
        </authorList>
    </citation>
    <scope>NUCLEOTIDE SEQUENCE</scope>
</reference>
<dbReference type="AlphaFoldDB" id="A0AAD1TEQ2"/>
<proteinExistence type="predicted"/>
<keyword evidence="3" id="KW-1185">Reference proteome</keyword>
<evidence type="ECO:0000256" key="1">
    <source>
        <dbReference type="SAM" id="MobiDB-lite"/>
    </source>
</evidence>
<evidence type="ECO:0000313" key="3">
    <source>
        <dbReference type="Proteomes" id="UP001295444"/>
    </source>
</evidence>
<sequence length="132" mass="13970">MKLPVYVTAPVKSTGQLASTFPPHPEGSNWADRASPHVPSITGHTSGALAVRPHSHQSAEGPARLTAMGGISLQASGQPKGRVPAYLTGTSPVRTLQYRASNPPGHLHNTGAVCFLKELRFLQRTSGVRLCK</sequence>
<protein>
    <submittedName>
        <fullName evidence="2">Uncharacterized protein</fullName>
    </submittedName>
</protein>
<dbReference type="EMBL" id="OW240923">
    <property type="protein sequence ID" value="CAH2325317.1"/>
    <property type="molecule type" value="Genomic_DNA"/>
</dbReference>
<organism evidence="2 3">
    <name type="scientific">Pelobates cultripes</name>
    <name type="common">Western spadefoot toad</name>
    <dbReference type="NCBI Taxonomy" id="61616"/>
    <lineage>
        <taxon>Eukaryota</taxon>
        <taxon>Metazoa</taxon>
        <taxon>Chordata</taxon>
        <taxon>Craniata</taxon>
        <taxon>Vertebrata</taxon>
        <taxon>Euteleostomi</taxon>
        <taxon>Amphibia</taxon>
        <taxon>Batrachia</taxon>
        <taxon>Anura</taxon>
        <taxon>Pelobatoidea</taxon>
        <taxon>Pelobatidae</taxon>
        <taxon>Pelobates</taxon>
    </lineage>
</organism>
<gene>
    <name evidence="2" type="ORF">PECUL_23A053233</name>
</gene>
<accession>A0AAD1TEQ2</accession>
<name>A0AAD1TEQ2_PELCU</name>